<sequence>MTPPTPSRTDSASDQLQPALRECVTRAVRRYLSDLGTQVPDGLYELVMQEVEVPLLKEVLSCYNGNQSKSAAALGINRATLRKKLAQHDLG</sequence>
<dbReference type="InterPro" id="IPR002197">
    <property type="entry name" value="HTH_Fis"/>
</dbReference>
<evidence type="ECO:0000313" key="6">
    <source>
        <dbReference type="Proteomes" id="UP000291562"/>
    </source>
</evidence>
<dbReference type="AlphaFoldDB" id="A0A411HNN7"/>
<proteinExistence type="inferred from homology"/>
<comment type="similarity">
    <text evidence="1">Belongs to the transcriptional regulatory Fis family.</text>
</comment>
<evidence type="ECO:0000256" key="1">
    <source>
        <dbReference type="ARBA" id="ARBA00008559"/>
    </source>
</evidence>
<gene>
    <name evidence="5" type="ORF">ELE36_17910</name>
</gene>
<dbReference type="PRINTS" id="PR01591">
    <property type="entry name" value="DNABINDNGFIS"/>
</dbReference>
<accession>A0A411HNN7</accession>
<evidence type="ECO:0000256" key="2">
    <source>
        <dbReference type="ARBA" id="ARBA00023125"/>
    </source>
</evidence>
<protein>
    <recommendedName>
        <fullName evidence="3">Putative Fis-like DNA-binding protein</fullName>
    </recommendedName>
</protein>
<keyword evidence="2 5" id="KW-0238">DNA-binding</keyword>
<keyword evidence="6" id="KW-1185">Reference proteome</keyword>
<dbReference type="InterPro" id="IPR050207">
    <property type="entry name" value="Trans_regulatory_Fis"/>
</dbReference>
<dbReference type="PRINTS" id="PR01590">
    <property type="entry name" value="HTHFIS"/>
</dbReference>
<dbReference type="GO" id="GO:0006355">
    <property type="term" value="P:regulation of DNA-templated transcription"/>
    <property type="evidence" value="ECO:0007669"/>
    <property type="project" value="InterPro"/>
</dbReference>
<evidence type="ECO:0000313" key="5">
    <source>
        <dbReference type="EMBL" id="QBB72091.1"/>
    </source>
</evidence>
<organism evidence="5 6">
    <name type="scientific">Pseudolysobacter antarcticus</name>
    <dbReference type="NCBI Taxonomy" id="2511995"/>
    <lineage>
        <taxon>Bacteria</taxon>
        <taxon>Pseudomonadati</taxon>
        <taxon>Pseudomonadota</taxon>
        <taxon>Gammaproteobacteria</taxon>
        <taxon>Lysobacterales</taxon>
        <taxon>Rhodanobacteraceae</taxon>
        <taxon>Pseudolysobacter</taxon>
    </lineage>
</organism>
<dbReference type="EMBL" id="CP035704">
    <property type="protein sequence ID" value="QBB72091.1"/>
    <property type="molecule type" value="Genomic_DNA"/>
</dbReference>
<feature type="domain" description="DNA binding HTH" evidence="4">
    <location>
        <begin position="49"/>
        <end position="87"/>
    </location>
</feature>
<dbReference type="OrthoDB" id="9802388at2"/>
<dbReference type="Proteomes" id="UP000291562">
    <property type="component" value="Chromosome"/>
</dbReference>
<dbReference type="SUPFAM" id="SSF46689">
    <property type="entry name" value="Homeodomain-like"/>
    <property type="match status" value="1"/>
</dbReference>
<evidence type="ECO:0000256" key="3">
    <source>
        <dbReference type="ARBA" id="ARBA00029540"/>
    </source>
</evidence>
<dbReference type="InterPro" id="IPR005412">
    <property type="entry name" value="Fis_DNA-bd"/>
</dbReference>
<dbReference type="Gene3D" id="1.10.10.60">
    <property type="entry name" value="Homeodomain-like"/>
    <property type="match status" value="1"/>
</dbReference>
<evidence type="ECO:0000259" key="4">
    <source>
        <dbReference type="Pfam" id="PF02954"/>
    </source>
</evidence>
<name>A0A411HNN7_9GAMM</name>
<reference evidence="5 6" key="1">
    <citation type="submission" date="2019-01" db="EMBL/GenBank/DDBJ databases">
        <title>Pseudolysobacter antarctica gen. nov., sp. nov., isolated from Fildes Peninsula, Antarctica.</title>
        <authorList>
            <person name="Wei Z."/>
            <person name="Peng F."/>
        </authorList>
    </citation>
    <scope>NUCLEOTIDE SEQUENCE [LARGE SCALE GENOMIC DNA]</scope>
    <source>
        <strain evidence="5 6">AQ6-296</strain>
    </source>
</reference>
<dbReference type="GO" id="GO:0043565">
    <property type="term" value="F:sequence-specific DNA binding"/>
    <property type="evidence" value="ECO:0007669"/>
    <property type="project" value="InterPro"/>
</dbReference>
<dbReference type="PANTHER" id="PTHR47918">
    <property type="entry name" value="DNA-BINDING PROTEIN FIS"/>
    <property type="match status" value="1"/>
</dbReference>
<dbReference type="KEGG" id="xbc:ELE36_17910"/>
<dbReference type="PIRSF" id="PIRSF002097">
    <property type="entry name" value="DNA-binding_Fis"/>
    <property type="match status" value="1"/>
</dbReference>
<dbReference type="InterPro" id="IPR009057">
    <property type="entry name" value="Homeodomain-like_sf"/>
</dbReference>
<dbReference type="Pfam" id="PF02954">
    <property type="entry name" value="HTH_8"/>
    <property type="match status" value="1"/>
</dbReference>
<dbReference type="RefSeq" id="WP_129835726.1">
    <property type="nucleotide sequence ID" value="NZ_CP035704.1"/>
</dbReference>
<dbReference type="PANTHER" id="PTHR47918:SF1">
    <property type="entry name" value="DNA-BINDING PROTEIN FIS"/>
    <property type="match status" value="1"/>
</dbReference>